<dbReference type="InterPro" id="IPR036388">
    <property type="entry name" value="WH-like_DNA-bd_sf"/>
</dbReference>
<dbReference type="PANTHER" id="PTHR48111">
    <property type="entry name" value="REGULATOR OF RPOS"/>
    <property type="match status" value="1"/>
</dbReference>
<gene>
    <name evidence="10" type="ORF">CP500_000770</name>
</gene>
<evidence type="ECO:0000256" key="2">
    <source>
        <dbReference type="ARBA" id="ARBA00023012"/>
    </source>
</evidence>
<feature type="domain" description="Response regulatory" evidence="8">
    <location>
        <begin position="2"/>
        <end position="116"/>
    </location>
</feature>
<dbReference type="Gene3D" id="3.40.50.2300">
    <property type="match status" value="1"/>
</dbReference>
<dbReference type="InterPro" id="IPR001867">
    <property type="entry name" value="OmpR/PhoB-type_DNA-bd"/>
</dbReference>
<evidence type="ECO:0000259" key="9">
    <source>
        <dbReference type="PROSITE" id="PS51755"/>
    </source>
</evidence>
<dbReference type="SMART" id="SM00448">
    <property type="entry name" value="REC"/>
    <property type="match status" value="1"/>
</dbReference>
<proteinExistence type="predicted"/>
<dbReference type="GO" id="GO:0006355">
    <property type="term" value="P:regulation of DNA-templated transcription"/>
    <property type="evidence" value="ECO:0007669"/>
    <property type="project" value="InterPro"/>
</dbReference>
<dbReference type="GO" id="GO:0032993">
    <property type="term" value="C:protein-DNA complex"/>
    <property type="evidence" value="ECO:0007669"/>
    <property type="project" value="TreeGrafter"/>
</dbReference>
<keyword evidence="3" id="KW-0805">Transcription regulation</keyword>
<dbReference type="SMART" id="SM00862">
    <property type="entry name" value="Trans_reg_C"/>
    <property type="match status" value="1"/>
</dbReference>
<evidence type="ECO:0000256" key="5">
    <source>
        <dbReference type="ARBA" id="ARBA00023163"/>
    </source>
</evidence>
<dbReference type="PROSITE" id="PS50110">
    <property type="entry name" value="RESPONSE_REGULATORY"/>
    <property type="match status" value="1"/>
</dbReference>
<dbReference type="OrthoDB" id="483651at2"/>
<sequence>MRILLVEDDLRLAETLAEALTDQRYVVDIVTDGESGWHQANMLNYDLLLLDLMLPELDGISLCHRLRSHGYTMPVLMITARDTLSDEINGLDAGADDYVVKPVDLQKLFARIRALLRRGSSTSPPILEWEEIRLNPSTYEVSYGHTPLHLTPKEYAILELLLRNGRRVLSRSVMIEHVWSLESPPEENTVKVHIRSLRQKLKAAGVTEDLIETVHSMGYRLKQSDSPTNLIGNSLEFKTTG</sequence>
<name>A0A2G4F6K1_9CYAN</name>
<evidence type="ECO:0000313" key="11">
    <source>
        <dbReference type="Proteomes" id="UP000226442"/>
    </source>
</evidence>
<evidence type="ECO:0000313" key="10">
    <source>
        <dbReference type="EMBL" id="PHX57345.1"/>
    </source>
</evidence>
<dbReference type="GO" id="GO:0005829">
    <property type="term" value="C:cytosol"/>
    <property type="evidence" value="ECO:0007669"/>
    <property type="project" value="TreeGrafter"/>
</dbReference>
<keyword evidence="11" id="KW-1185">Reference proteome</keyword>
<dbReference type="GO" id="GO:0000976">
    <property type="term" value="F:transcription cis-regulatory region binding"/>
    <property type="evidence" value="ECO:0007669"/>
    <property type="project" value="TreeGrafter"/>
</dbReference>
<dbReference type="InterPro" id="IPR039420">
    <property type="entry name" value="WalR-like"/>
</dbReference>
<keyword evidence="1 6" id="KW-0597">Phosphoprotein</keyword>
<evidence type="ECO:0000256" key="6">
    <source>
        <dbReference type="PROSITE-ProRule" id="PRU00169"/>
    </source>
</evidence>
<feature type="modified residue" description="4-aspartylphosphate" evidence="6">
    <location>
        <position position="51"/>
    </location>
</feature>
<keyword evidence="5" id="KW-0804">Transcription</keyword>
<dbReference type="InterPro" id="IPR011006">
    <property type="entry name" value="CheY-like_superfamily"/>
</dbReference>
<dbReference type="Gene3D" id="1.10.10.10">
    <property type="entry name" value="Winged helix-like DNA-binding domain superfamily/Winged helix DNA-binding domain"/>
    <property type="match status" value="1"/>
</dbReference>
<dbReference type="EMBL" id="NXIB02000002">
    <property type="protein sequence ID" value="PHX57345.1"/>
    <property type="molecule type" value="Genomic_DNA"/>
</dbReference>
<dbReference type="FunFam" id="3.40.50.2300:FF:000002">
    <property type="entry name" value="DNA-binding response regulator PhoP"/>
    <property type="match status" value="1"/>
</dbReference>
<dbReference type="GO" id="GO:0000156">
    <property type="term" value="F:phosphorelay response regulator activity"/>
    <property type="evidence" value="ECO:0007669"/>
    <property type="project" value="TreeGrafter"/>
</dbReference>
<dbReference type="Proteomes" id="UP000226442">
    <property type="component" value="Unassembled WGS sequence"/>
</dbReference>
<evidence type="ECO:0000259" key="8">
    <source>
        <dbReference type="PROSITE" id="PS50110"/>
    </source>
</evidence>
<dbReference type="PANTHER" id="PTHR48111:SF15">
    <property type="entry name" value="OMPR SUBFAMILY"/>
    <property type="match status" value="1"/>
</dbReference>
<dbReference type="CDD" id="cd00383">
    <property type="entry name" value="trans_reg_C"/>
    <property type="match status" value="1"/>
</dbReference>
<feature type="DNA-binding region" description="OmpR/PhoB-type" evidence="7">
    <location>
        <begin position="124"/>
        <end position="223"/>
    </location>
</feature>
<evidence type="ECO:0000256" key="1">
    <source>
        <dbReference type="ARBA" id="ARBA00022553"/>
    </source>
</evidence>
<dbReference type="Pfam" id="PF00486">
    <property type="entry name" value="Trans_reg_C"/>
    <property type="match status" value="1"/>
</dbReference>
<dbReference type="Pfam" id="PF00072">
    <property type="entry name" value="Response_reg"/>
    <property type="match status" value="1"/>
</dbReference>
<accession>A0A2G4F6K1</accession>
<organism evidence="10 11">
    <name type="scientific">Tychonema bourrellyi FEM_GT703</name>
    <dbReference type="NCBI Taxonomy" id="2040638"/>
    <lineage>
        <taxon>Bacteria</taxon>
        <taxon>Bacillati</taxon>
        <taxon>Cyanobacteriota</taxon>
        <taxon>Cyanophyceae</taxon>
        <taxon>Oscillatoriophycideae</taxon>
        <taxon>Oscillatoriales</taxon>
        <taxon>Microcoleaceae</taxon>
        <taxon>Tychonema</taxon>
    </lineage>
</organism>
<evidence type="ECO:0000256" key="4">
    <source>
        <dbReference type="ARBA" id="ARBA00023125"/>
    </source>
</evidence>
<dbReference type="InterPro" id="IPR001789">
    <property type="entry name" value="Sig_transdc_resp-reg_receiver"/>
</dbReference>
<comment type="caution">
    <text evidence="10">The sequence shown here is derived from an EMBL/GenBank/DDBJ whole genome shotgun (WGS) entry which is preliminary data.</text>
</comment>
<dbReference type="SUPFAM" id="SSF52172">
    <property type="entry name" value="CheY-like"/>
    <property type="match status" value="1"/>
</dbReference>
<dbReference type="AlphaFoldDB" id="A0A2G4F6K1"/>
<dbReference type="Gene3D" id="6.10.250.690">
    <property type="match status" value="1"/>
</dbReference>
<feature type="domain" description="OmpR/PhoB-type" evidence="9">
    <location>
        <begin position="124"/>
        <end position="223"/>
    </location>
</feature>
<evidence type="ECO:0000256" key="3">
    <source>
        <dbReference type="ARBA" id="ARBA00023015"/>
    </source>
</evidence>
<keyword evidence="4 7" id="KW-0238">DNA-binding</keyword>
<reference evidence="10" key="1">
    <citation type="submission" date="2017-10" db="EMBL/GenBank/DDBJ databases">
        <title>Draft genome sequence of the planktic cyanobacteria Tychonema bourrellyi isolated from alpine lentic freshwater.</title>
        <authorList>
            <person name="Tett A."/>
            <person name="Armanini F."/>
            <person name="Asnicar F."/>
            <person name="Boscaini A."/>
            <person name="Pasolli E."/>
            <person name="Zolfo M."/>
            <person name="Donati C."/>
            <person name="Salmaso N."/>
            <person name="Segata N."/>
        </authorList>
    </citation>
    <scope>NUCLEOTIDE SEQUENCE</scope>
    <source>
        <strain evidence="10">FEM_GT703</strain>
    </source>
</reference>
<dbReference type="PROSITE" id="PS51755">
    <property type="entry name" value="OMPR_PHOB"/>
    <property type="match status" value="1"/>
</dbReference>
<evidence type="ECO:0000256" key="7">
    <source>
        <dbReference type="PROSITE-ProRule" id="PRU01091"/>
    </source>
</evidence>
<protein>
    <submittedName>
        <fullName evidence="10">DNA-binding response regulator</fullName>
    </submittedName>
</protein>
<keyword evidence="2" id="KW-0902">Two-component regulatory system</keyword>